<evidence type="ECO:0000313" key="7">
    <source>
        <dbReference type="Proteomes" id="UP000236752"/>
    </source>
</evidence>
<evidence type="ECO:0000313" key="6">
    <source>
        <dbReference type="EMBL" id="SEG65489.1"/>
    </source>
</evidence>
<protein>
    <submittedName>
        <fullName evidence="6">NlpC/P60 family protein</fullName>
    </submittedName>
</protein>
<comment type="similarity">
    <text evidence="1">Belongs to the peptidase C40 family.</text>
</comment>
<evidence type="ECO:0000256" key="4">
    <source>
        <dbReference type="ARBA" id="ARBA00022807"/>
    </source>
</evidence>
<organism evidence="6 7">
    <name type="scientific">Thalassococcus halodurans</name>
    <dbReference type="NCBI Taxonomy" id="373675"/>
    <lineage>
        <taxon>Bacteria</taxon>
        <taxon>Pseudomonadati</taxon>
        <taxon>Pseudomonadota</taxon>
        <taxon>Alphaproteobacteria</taxon>
        <taxon>Rhodobacterales</taxon>
        <taxon>Roseobacteraceae</taxon>
        <taxon>Thalassococcus</taxon>
    </lineage>
</organism>
<feature type="domain" description="NlpC/P60" evidence="5">
    <location>
        <begin position="149"/>
        <end position="274"/>
    </location>
</feature>
<dbReference type="PROSITE" id="PS51935">
    <property type="entry name" value="NLPC_P60"/>
    <property type="match status" value="1"/>
</dbReference>
<evidence type="ECO:0000259" key="5">
    <source>
        <dbReference type="PROSITE" id="PS51935"/>
    </source>
</evidence>
<dbReference type="PANTHER" id="PTHR47359:SF3">
    <property type="entry name" value="NLP_P60 DOMAIN-CONTAINING PROTEIN-RELATED"/>
    <property type="match status" value="1"/>
</dbReference>
<dbReference type="InterPro" id="IPR051794">
    <property type="entry name" value="PG_Endopeptidase_C40"/>
</dbReference>
<keyword evidence="2" id="KW-0645">Protease</keyword>
<evidence type="ECO:0000256" key="1">
    <source>
        <dbReference type="ARBA" id="ARBA00007074"/>
    </source>
</evidence>
<dbReference type="AlphaFoldDB" id="A0A1H6BXQ8"/>
<dbReference type="GO" id="GO:0008234">
    <property type="term" value="F:cysteine-type peptidase activity"/>
    <property type="evidence" value="ECO:0007669"/>
    <property type="project" value="UniProtKB-KW"/>
</dbReference>
<dbReference type="EMBL" id="FNUZ01000010">
    <property type="protein sequence ID" value="SEG65489.1"/>
    <property type="molecule type" value="Genomic_DNA"/>
</dbReference>
<dbReference type="PANTHER" id="PTHR47359">
    <property type="entry name" value="PEPTIDOGLYCAN DL-ENDOPEPTIDASE CWLO"/>
    <property type="match status" value="1"/>
</dbReference>
<dbReference type="Gene3D" id="3.90.1720.10">
    <property type="entry name" value="endopeptidase domain like (from Nostoc punctiforme)"/>
    <property type="match status" value="1"/>
</dbReference>
<proteinExistence type="inferred from homology"/>
<dbReference type="Pfam" id="PF00877">
    <property type="entry name" value="NLPC_P60"/>
    <property type="match status" value="1"/>
</dbReference>
<keyword evidence="7" id="KW-1185">Reference proteome</keyword>
<evidence type="ECO:0000256" key="3">
    <source>
        <dbReference type="ARBA" id="ARBA00022801"/>
    </source>
</evidence>
<dbReference type="GO" id="GO:0006508">
    <property type="term" value="P:proteolysis"/>
    <property type="evidence" value="ECO:0007669"/>
    <property type="project" value="UniProtKB-KW"/>
</dbReference>
<reference evidence="6 7" key="1">
    <citation type="submission" date="2016-10" db="EMBL/GenBank/DDBJ databases">
        <authorList>
            <person name="de Groot N.N."/>
        </authorList>
    </citation>
    <scope>NUCLEOTIDE SEQUENCE [LARGE SCALE GENOMIC DNA]</scope>
    <source>
        <strain evidence="6 7">DSM 26915</strain>
    </source>
</reference>
<dbReference type="Pfam" id="PF18348">
    <property type="entry name" value="SH3_16"/>
    <property type="match status" value="1"/>
</dbReference>
<gene>
    <name evidence="6" type="ORF">SAMN04488045_3865</name>
</gene>
<dbReference type="InterPro" id="IPR041382">
    <property type="entry name" value="SH3_16"/>
</dbReference>
<dbReference type="InterPro" id="IPR000064">
    <property type="entry name" value="NLP_P60_dom"/>
</dbReference>
<dbReference type="SUPFAM" id="SSF54001">
    <property type="entry name" value="Cysteine proteinases"/>
    <property type="match status" value="1"/>
</dbReference>
<evidence type="ECO:0000256" key="2">
    <source>
        <dbReference type="ARBA" id="ARBA00022670"/>
    </source>
</evidence>
<name>A0A1H6BXQ8_9RHOB</name>
<sequence length="280" mass="30579">MDRRVTPVNDRVAAAHLFGSVEDRHFVAGSDARISTGLADLLREPDGARDRQLLLGAPVQVYEERDGWAFVQAAQDDYCGYVRVEQVDHVAAVTHRVSARATHVYPAPDFKQRERESLSMGALIEVTGIEGRFAETARGFIPLTHLLPVEEREVDAVEVADRLLGTPYLWGGNSSFGIDCSGLVQAGLYAVGQACPGDSDLQEAALGETLPEGTAPERGDLLFWKGHVAWVADEDTLLHANAFHMAVAYEPLKQAIARIADQGDGPVTRHARLPYLRRTS</sequence>
<keyword evidence="4" id="KW-0788">Thiol protease</keyword>
<accession>A0A1H6BXQ8</accession>
<keyword evidence="3" id="KW-0378">Hydrolase</keyword>
<dbReference type="OrthoDB" id="9813368at2"/>
<dbReference type="Proteomes" id="UP000236752">
    <property type="component" value="Unassembled WGS sequence"/>
</dbReference>
<dbReference type="InterPro" id="IPR038765">
    <property type="entry name" value="Papain-like_cys_pep_sf"/>
</dbReference>